<accession>A0A814ED94</accession>
<dbReference type="PANTHER" id="PTHR16295">
    <property type="entry name" value="TRAF-TYPE ZINC FINGER PROTEIN-RELATED"/>
    <property type="match status" value="1"/>
</dbReference>
<dbReference type="PANTHER" id="PTHR16295:SF10">
    <property type="entry name" value="EXPRESSED PROTEIN"/>
    <property type="match status" value="1"/>
</dbReference>
<sequence length="516" mass="59886">MSKTGSTRVRPCMFCDKELQESELADHLLICGNKTDECPRCRKFVRRAVFAYHYENRCVDPDELENETSAASNQRSISERIPAISSALQQSKIIIRCQFCHQQCEKVEQEIHENNCLRNPSNARAKKQQSRIDPTADSQLDYVNPSNQSTEIPCEFCRQLIQWEHYQQHTTACFQQYAERQHNESSTDNQNVATDLKHCKYCGDEPHAFSLSFHEKICQKNPDKAATEAQYQKAFRLPSLQSESLKVSLLFFRVTVFKHRHTNRQGMATRKASCCICGKEKGGVRCEGCLRIFCLSDFPKHREDLTNQLDAVGVKRDLFRQALTDTQVELLEQHTYMKEISRWENDSIKKIRQVAADTRQTLSQHLLEHCTILDDKLHKLTDKIKQSQEENDFFEMDLDYWNRELDELKEQLLNVPNIVIQKDNAPFIAKISVMTPVEQSNNTRRNTKHDATQMTNAENYFTTCPFCEEPLTSFSKRDHVLICGRKTDECPKCRRFVSRAVFARHCANDCANLDEC</sequence>
<keyword evidence="1" id="KW-0175">Coiled coil</keyword>
<dbReference type="InterPro" id="IPR013083">
    <property type="entry name" value="Znf_RING/FYVE/PHD"/>
</dbReference>
<comment type="caution">
    <text evidence="3">The sequence shown here is derived from an EMBL/GenBank/DDBJ whole genome shotgun (WGS) entry which is preliminary data.</text>
</comment>
<evidence type="ECO:0008006" key="5">
    <source>
        <dbReference type="Google" id="ProtNLM"/>
    </source>
</evidence>
<protein>
    <recommendedName>
        <fullName evidence="5">TRAF-type domain-containing protein</fullName>
    </recommendedName>
</protein>
<evidence type="ECO:0000256" key="2">
    <source>
        <dbReference type="SAM" id="MobiDB-lite"/>
    </source>
</evidence>
<dbReference type="EMBL" id="CAJNOJ010000051">
    <property type="protein sequence ID" value="CAF0966425.1"/>
    <property type="molecule type" value="Genomic_DNA"/>
</dbReference>
<dbReference type="Gene3D" id="3.30.40.10">
    <property type="entry name" value="Zinc/RING finger domain, C3HC4 (zinc finger)"/>
    <property type="match status" value="2"/>
</dbReference>
<evidence type="ECO:0000256" key="1">
    <source>
        <dbReference type="SAM" id="Coils"/>
    </source>
</evidence>
<feature type="coiled-coil region" evidence="1">
    <location>
        <begin position="370"/>
        <end position="411"/>
    </location>
</feature>
<evidence type="ECO:0000313" key="3">
    <source>
        <dbReference type="EMBL" id="CAF0966425.1"/>
    </source>
</evidence>
<name>A0A814ED94_ADIRI</name>
<organism evidence="3 4">
    <name type="scientific">Adineta ricciae</name>
    <name type="common">Rotifer</name>
    <dbReference type="NCBI Taxonomy" id="249248"/>
    <lineage>
        <taxon>Eukaryota</taxon>
        <taxon>Metazoa</taxon>
        <taxon>Spiralia</taxon>
        <taxon>Gnathifera</taxon>
        <taxon>Rotifera</taxon>
        <taxon>Eurotatoria</taxon>
        <taxon>Bdelloidea</taxon>
        <taxon>Adinetida</taxon>
        <taxon>Adinetidae</taxon>
        <taxon>Adineta</taxon>
    </lineage>
</organism>
<feature type="region of interest" description="Disordered" evidence="2">
    <location>
        <begin position="122"/>
        <end position="144"/>
    </location>
</feature>
<dbReference type="GO" id="GO:0005739">
    <property type="term" value="C:mitochondrion"/>
    <property type="evidence" value="ECO:0007669"/>
    <property type="project" value="TreeGrafter"/>
</dbReference>
<evidence type="ECO:0000313" key="4">
    <source>
        <dbReference type="Proteomes" id="UP000663852"/>
    </source>
</evidence>
<dbReference type="Proteomes" id="UP000663852">
    <property type="component" value="Unassembled WGS sequence"/>
</dbReference>
<dbReference type="OrthoDB" id="193703at2759"/>
<dbReference type="AlphaFoldDB" id="A0A814ED94"/>
<proteinExistence type="predicted"/>
<gene>
    <name evidence="3" type="ORF">EDS130_LOCUS13143</name>
</gene>
<reference evidence="3" key="1">
    <citation type="submission" date="2021-02" db="EMBL/GenBank/DDBJ databases">
        <authorList>
            <person name="Nowell W R."/>
        </authorList>
    </citation>
    <scope>NUCLEOTIDE SEQUENCE</scope>
</reference>
<dbReference type="InterPro" id="IPR051986">
    <property type="entry name" value="Innate_Immune_Apopt_Reg"/>
</dbReference>